<sequence>MSKFKKVIYITLGGALGGMISVYSEIPYSFFVKNVYIPWRTLFGAFIYIGTFGASAGLGISLGDILTPGKNSLIKISVQTIMIVFISCFIFRSIFTFPILLPIFRGNCAPYIFMSFFSLTLMPGIMALGISIGKEATKKINLFWVRIASGTIVSALIVVLFCCFFTMELLKTYAPMAGCTGFGIIFVSSLFDKKINKK</sequence>
<evidence type="ECO:0000313" key="2">
    <source>
        <dbReference type="EMBL" id="PIV64667.1"/>
    </source>
</evidence>
<evidence type="ECO:0000256" key="1">
    <source>
        <dbReference type="SAM" id="Phobius"/>
    </source>
</evidence>
<feature type="transmembrane region" description="Helical" evidence="1">
    <location>
        <begin position="110"/>
        <end position="131"/>
    </location>
</feature>
<accession>A0A2M7EAA3</accession>
<reference evidence="3" key="1">
    <citation type="submission" date="2017-09" db="EMBL/GenBank/DDBJ databases">
        <title>Depth-based differentiation of microbial function through sediment-hosted aquifers and enrichment of novel symbionts in the deep terrestrial subsurface.</title>
        <authorList>
            <person name="Probst A.J."/>
            <person name="Ladd B."/>
            <person name="Jarett J.K."/>
            <person name="Geller-Mcgrath D.E."/>
            <person name="Sieber C.M.K."/>
            <person name="Emerson J.B."/>
            <person name="Anantharaman K."/>
            <person name="Thomas B.C."/>
            <person name="Malmstrom R."/>
            <person name="Stieglmeier M."/>
            <person name="Klingl A."/>
            <person name="Woyke T."/>
            <person name="Ryan C.M."/>
            <person name="Banfield J.F."/>
        </authorList>
    </citation>
    <scope>NUCLEOTIDE SEQUENCE [LARGE SCALE GENOMIC DNA]</scope>
</reference>
<protein>
    <submittedName>
        <fullName evidence="2">Uncharacterized protein</fullName>
    </submittedName>
</protein>
<feature type="transmembrane region" description="Helical" evidence="1">
    <location>
        <begin position="46"/>
        <end position="66"/>
    </location>
</feature>
<dbReference type="AlphaFoldDB" id="A0A2M7EAA3"/>
<feature type="transmembrane region" description="Helical" evidence="1">
    <location>
        <begin position="7"/>
        <end position="26"/>
    </location>
</feature>
<evidence type="ECO:0000313" key="3">
    <source>
        <dbReference type="Proteomes" id="UP000228886"/>
    </source>
</evidence>
<feature type="transmembrane region" description="Helical" evidence="1">
    <location>
        <begin position="78"/>
        <end position="104"/>
    </location>
</feature>
<proteinExistence type="predicted"/>
<dbReference type="EMBL" id="PETL01000051">
    <property type="protein sequence ID" value="PIV64667.1"/>
    <property type="molecule type" value="Genomic_DNA"/>
</dbReference>
<gene>
    <name evidence="2" type="ORF">COS11_00980</name>
</gene>
<feature type="transmembrane region" description="Helical" evidence="1">
    <location>
        <begin position="173"/>
        <end position="191"/>
    </location>
</feature>
<dbReference type="Proteomes" id="UP000228886">
    <property type="component" value="Unassembled WGS sequence"/>
</dbReference>
<keyword evidence="1" id="KW-0812">Transmembrane</keyword>
<organism evidence="2 3">
    <name type="scientific">bacterium (Candidatus Ratteibacteria) CG01_land_8_20_14_3_00_40_19</name>
    <dbReference type="NCBI Taxonomy" id="2014290"/>
    <lineage>
        <taxon>Bacteria</taxon>
        <taxon>Candidatus Ratteibacteria</taxon>
    </lineage>
</organism>
<keyword evidence="1" id="KW-1133">Transmembrane helix</keyword>
<feature type="transmembrane region" description="Helical" evidence="1">
    <location>
        <begin position="143"/>
        <end position="167"/>
    </location>
</feature>
<name>A0A2M7EAA3_9BACT</name>
<comment type="caution">
    <text evidence="2">The sequence shown here is derived from an EMBL/GenBank/DDBJ whole genome shotgun (WGS) entry which is preliminary data.</text>
</comment>
<keyword evidence="1" id="KW-0472">Membrane</keyword>